<dbReference type="InterPro" id="IPR027414">
    <property type="entry name" value="GH95_N_dom"/>
</dbReference>
<accession>A0ABW8C2N8</accession>
<dbReference type="InterPro" id="IPR035992">
    <property type="entry name" value="Ricin_B-like_lectins"/>
</dbReference>
<dbReference type="InterPro" id="IPR012341">
    <property type="entry name" value="6hp_glycosidase-like_sf"/>
</dbReference>
<evidence type="ECO:0000259" key="2">
    <source>
        <dbReference type="SMART" id="SM00458"/>
    </source>
</evidence>
<keyword evidence="3" id="KW-0378">Hydrolase</keyword>
<dbReference type="EMBL" id="JBITYG010000002">
    <property type="protein sequence ID" value="MFI9100690.1"/>
    <property type="molecule type" value="Genomic_DNA"/>
</dbReference>
<dbReference type="PANTHER" id="PTHR31084:SF3">
    <property type="entry name" value="ALPHA-FUCOSIDASE A"/>
    <property type="match status" value="1"/>
</dbReference>
<dbReference type="PANTHER" id="PTHR31084">
    <property type="entry name" value="ALPHA-L-FUCOSIDASE 2"/>
    <property type="match status" value="1"/>
</dbReference>
<gene>
    <name evidence="3" type="ORF">ACIGXA_09190</name>
</gene>
<dbReference type="InterPro" id="IPR008928">
    <property type="entry name" value="6-hairpin_glycosidase_sf"/>
</dbReference>
<dbReference type="GO" id="GO:0016787">
    <property type="term" value="F:hydrolase activity"/>
    <property type="evidence" value="ECO:0007669"/>
    <property type="project" value="UniProtKB-KW"/>
</dbReference>
<dbReference type="InterPro" id="IPR054363">
    <property type="entry name" value="GH95_cat"/>
</dbReference>
<feature type="domain" description="Ricin B lectin" evidence="2">
    <location>
        <begin position="820"/>
        <end position="960"/>
    </location>
</feature>
<dbReference type="Gene3D" id="1.50.10.10">
    <property type="match status" value="1"/>
</dbReference>
<dbReference type="RefSeq" id="WP_399646179.1">
    <property type="nucleotide sequence ID" value="NZ_JBITYG010000002.1"/>
</dbReference>
<dbReference type="InterPro" id="IPR006311">
    <property type="entry name" value="TAT_signal"/>
</dbReference>
<keyword evidence="4" id="KW-1185">Reference proteome</keyword>
<dbReference type="Gene3D" id="2.80.10.50">
    <property type="match status" value="3"/>
</dbReference>
<dbReference type="Pfam" id="PF22124">
    <property type="entry name" value="Glyco_hydro_95_cat"/>
    <property type="match status" value="1"/>
</dbReference>
<proteinExistence type="predicted"/>
<feature type="region of interest" description="Disordered" evidence="1">
    <location>
        <begin position="1"/>
        <end position="31"/>
    </location>
</feature>
<comment type="caution">
    <text evidence="3">The sequence shown here is derived from an EMBL/GenBank/DDBJ whole genome shotgun (WGS) entry which is preliminary data.</text>
</comment>
<dbReference type="SMART" id="SM00458">
    <property type="entry name" value="RICIN"/>
    <property type="match status" value="1"/>
</dbReference>
<dbReference type="InterPro" id="IPR049053">
    <property type="entry name" value="AFCA-like_C"/>
</dbReference>
<evidence type="ECO:0000313" key="3">
    <source>
        <dbReference type="EMBL" id="MFI9100690.1"/>
    </source>
</evidence>
<sequence length="962" mass="100914">MSRSLDPQHRTERSAPTEGAGRTAGGSSPSRRAFLGGSAGAILALAGLPRFTAHADPAMVRPSSASLVPEADAVALWYPAPASEATIMEQGLPIGNGRLGAMVGGHPSRDFLYLSDATLWTGGPNASLGSDGQFPYGAGDFGTFGLLAKAFLNLPAHTPAAVTDYRRRLDLSNGLVTATYRLGGVTYRREVYSSHPDEVIVVRLTQSGGGSYTGGLTLNGTRGEAVTSDGTTATASFAGTLANGLKYATAVRATGTGGTLSATGSDVTFSGCTEVLLVISGGTNYSPTAAGFKDPSADPKAIAATRAATAAGLGGAALLATHTADYQALFTAMTVSLGTSSAAQRALDTGARLTARAASGAAPDPELEASYLQFGRYLMITGSRGSAPLNLQGLWLDRNDPDWMGDYHTDINVQMNYWLADRAGLAGCFEAFAEYCLGQLPYWQDRTRTLFNDSRNGFRNSNGRIAGWTTAISTNVWGGLGWWWHPAGNAWIGNSLFEHYEYTQDAGYLARIYPLLKGACEFWEARLITTTVTDPATGVSRQVLIDDSDWSPEQGPTNAKGITYAQELVWQLFENYRTACAVLNRDGAYAATVAGLQSRLYLPQVSATTGWLEEWMSNDNLGETTHRHLSPLIGLFPGDRINPATSPPALLTGVTNLLTARGMESFGWACAWRALCWARLRNADKAYQLVLTVLKPSVNHSNGAAANLFDMYSMGSRSTFQIDANFGTPSAMIEMLVQSRPGTVELLPALPGAWAAAGSVTGIGVRGGFTVGFAWSAGQVTSITLHSVGGTRTTVRAGAWTQDVTLSPGGTTTLVPTPAPTVFTLVNRRSGKAIDVPGGSTSTGTALIQYGAHGGTNQQWTFTGTGAAGSERFRITNVHSGLAMDVSGGSTADGAAIIQWTPSGSTNQQWTLTDAGGGYVKIVSLRSGKLLGVAGDSTADLAAVVQQTDTGSSSQQWRRTAV</sequence>
<dbReference type="PROSITE" id="PS51318">
    <property type="entry name" value="TAT"/>
    <property type="match status" value="1"/>
</dbReference>
<protein>
    <submittedName>
        <fullName evidence="3">Glycosyl hydrolase family 95 catalytic domain-containing protein</fullName>
    </submittedName>
</protein>
<dbReference type="Proteomes" id="UP001614394">
    <property type="component" value="Unassembled WGS sequence"/>
</dbReference>
<dbReference type="SUPFAM" id="SSF48208">
    <property type="entry name" value="Six-hairpin glycosidases"/>
    <property type="match status" value="1"/>
</dbReference>
<name>A0ABW8C2N8_9ACTN</name>
<organism evidence="3 4">
    <name type="scientific">Streptomyces fildesensis</name>
    <dbReference type="NCBI Taxonomy" id="375757"/>
    <lineage>
        <taxon>Bacteria</taxon>
        <taxon>Bacillati</taxon>
        <taxon>Actinomycetota</taxon>
        <taxon>Actinomycetes</taxon>
        <taxon>Kitasatosporales</taxon>
        <taxon>Streptomycetaceae</taxon>
        <taxon>Streptomyces</taxon>
    </lineage>
</organism>
<dbReference type="SUPFAM" id="SSF50370">
    <property type="entry name" value="Ricin B-like lectins"/>
    <property type="match status" value="1"/>
</dbReference>
<feature type="compositionally biased region" description="Basic and acidic residues" evidence="1">
    <location>
        <begin position="1"/>
        <end position="15"/>
    </location>
</feature>
<reference evidence="3 4" key="1">
    <citation type="submission" date="2024-10" db="EMBL/GenBank/DDBJ databases">
        <title>The Natural Products Discovery Center: Release of the First 8490 Sequenced Strains for Exploring Actinobacteria Biosynthetic Diversity.</title>
        <authorList>
            <person name="Kalkreuter E."/>
            <person name="Kautsar S.A."/>
            <person name="Yang D."/>
            <person name="Bader C.D."/>
            <person name="Teijaro C.N."/>
            <person name="Fluegel L."/>
            <person name="Davis C.M."/>
            <person name="Simpson J.R."/>
            <person name="Lauterbach L."/>
            <person name="Steele A.D."/>
            <person name="Gui C."/>
            <person name="Meng S."/>
            <person name="Li G."/>
            <person name="Viehrig K."/>
            <person name="Ye F."/>
            <person name="Su P."/>
            <person name="Kiefer A.F."/>
            <person name="Nichols A."/>
            <person name="Cepeda A.J."/>
            <person name="Yan W."/>
            <person name="Fan B."/>
            <person name="Jiang Y."/>
            <person name="Adhikari A."/>
            <person name="Zheng C.-J."/>
            <person name="Schuster L."/>
            <person name="Cowan T.M."/>
            <person name="Smanski M.J."/>
            <person name="Chevrette M.G."/>
            <person name="De Carvalho L.P.S."/>
            <person name="Shen B."/>
        </authorList>
    </citation>
    <scope>NUCLEOTIDE SEQUENCE [LARGE SCALE GENOMIC DNA]</scope>
    <source>
        <strain evidence="3 4">NPDC053399</strain>
    </source>
</reference>
<dbReference type="Pfam" id="PF21307">
    <property type="entry name" value="Glyco_hydro_95_C"/>
    <property type="match status" value="1"/>
</dbReference>
<evidence type="ECO:0000256" key="1">
    <source>
        <dbReference type="SAM" id="MobiDB-lite"/>
    </source>
</evidence>
<dbReference type="InterPro" id="IPR000772">
    <property type="entry name" value="Ricin_B_lectin"/>
</dbReference>
<dbReference type="Pfam" id="PF14498">
    <property type="entry name" value="Glyco_hyd_65N_2"/>
    <property type="match status" value="2"/>
</dbReference>
<dbReference type="PROSITE" id="PS50231">
    <property type="entry name" value="RICIN_B_LECTIN"/>
    <property type="match status" value="1"/>
</dbReference>
<evidence type="ECO:0000313" key="4">
    <source>
        <dbReference type="Proteomes" id="UP001614394"/>
    </source>
</evidence>
<dbReference type="Pfam" id="PF14200">
    <property type="entry name" value="RicinB_lectin_2"/>
    <property type="match status" value="2"/>
</dbReference>